<dbReference type="CDD" id="cd04301">
    <property type="entry name" value="NAT_SF"/>
    <property type="match status" value="1"/>
</dbReference>
<dbReference type="InterPro" id="IPR016181">
    <property type="entry name" value="Acyl_CoA_acyltransferase"/>
</dbReference>
<keyword evidence="1" id="KW-0808">Transferase</keyword>
<dbReference type="KEGG" id="led:BBK82_11050"/>
<dbReference type="Pfam" id="PF00583">
    <property type="entry name" value="Acetyltransf_1"/>
    <property type="match status" value="1"/>
</dbReference>
<feature type="domain" description="N-acetyltransferase" evidence="3">
    <location>
        <begin position="1"/>
        <end position="154"/>
    </location>
</feature>
<evidence type="ECO:0000256" key="2">
    <source>
        <dbReference type="ARBA" id="ARBA00023315"/>
    </source>
</evidence>
<dbReference type="Gene3D" id="3.40.630.30">
    <property type="match status" value="1"/>
</dbReference>
<keyword evidence="2" id="KW-0012">Acyltransferase</keyword>
<dbReference type="InterPro" id="IPR050832">
    <property type="entry name" value="Bact_Acetyltransf"/>
</dbReference>
<protein>
    <recommendedName>
        <fullName evidence="3">N-acetyltransferase domain-containing protein</fullName>
    </recommendedName>
</protein>
<organism evidence="4 5">
    <name type="scientific">Lentzea guizhouensis</name>
    <dbReference type="NCBI Taxonomy" id="1586287"/>
    <lineage>
        <taxon>Bacteria</taxon>
        <taxon>Bacillati</taxon>
        <taxon>Actinomycetota</taxon>
        <taxon>Actinomycetes</taxon>
        <taxon>Pseudonocardiales</taxon>
        <taxon>Pseudonocardiaceae</taxon>
        <taxon>Lentzea</taxon>
    </lineage>
</organism>
<dbReference type="STRING" id="1586287.BBK82_11050"/>
<dbReference type="Proteomes" id="UP000093053">
    <property type="component" value="Chromosome"/>
</dbReference>
<evidence type="ECO:0000259" key="3">
    <source>
        <dbReference type="PROSITE" id="PS51186"/>
    </source>
</evidence>
<dbReference type="AlphaFoldDB" id="A0A1B2HFN3"/>
<sequence length="156" mass="17257">MTIRKAVLSDAPAVAAVHVRSWQTTYRGHMPDSFLDNLSLEARLPLWQRDIPSGYVWVALADDEVVGFACAGPSHEPDAASELYAIYFLQSAQGTGLASPLAHAALEGFTDTTLWVLTDNKRARRFYERLGFVLDGTTRQETIGGAVVDEVRYRRS</sequence>
<dbReference type="PROSITE" id="PS51186">
    <property type="entry name" value="GNAT"/>
    <property type="match status" value="1"/>
</dbReference>
<evidence type="ECO:0000256" key="1">
    <source>
        <dbReference type="ARBA" id="ARBA00022679"/>
    </source>
</evidence>
<gene>
    <name evidence="4" type="ORF">BBK82_11050</name>
</gene>
<accession>A0A1B2HFN3</accession>
<dbReference type="GO" id="GO:0016747">
    <property type="term" value="F:acyltransferase activity, transferring groups other than amino-acyl groups"/>
    <property type="evidence" value="ECO:0007669"/>
    <property type="project" value="InterPro"/>
</dbReference>
<proteinExistence type="predicted"/>
<dbReference type="SUPFAM" id="SSF55729">
    <property type="entry name" value="Acyl-CoA N-acyltransferases (Nat)"/>
    <property type="match status" value="1"/>
</dbReference>
<reference evidence="4 5" key="1">
    <citation type="submission" date="2016-07" db="EMBL/GenBank/DDBJ databases">
        <title>Complete genome sequence of the Lentzea guizhouensis DHS C013.</title>
        <authorList>
            <person name="Cao C."/>
        </authorList>
    </citation>
    <scope>NUCLEOTIDE SEQUENCE [LARGE SCALE GENOMIC DNA]</scope>
    <source>
        <strain evidence="4 5">DHS C013</strain>
    </source>
</reference>
<dbReference type="PANTHER" id="PTHR43877">
    <property type="entry name" value="AMINOALKYLPHOSPHONATE N-ACETYLTRANSFERASE-RELATED-RELATED"/>
    <property type="match status" value="1"/>
</dbReference>
<dbReference type="EMBL" id="CP016793">
    <property type="protein sequence ID" value="ANZ36522.1"/>
    <property type="molecule type" value="Genomic_DNA"/>
</dbReference>
<name>A0A1B2HFN3_9PSEU</name>
<evidence type="ECO:0000313" key="5">
    <source>
        <dbReference type="Proteomes" id="UP000093053"/>
    </source>
</evidence>
<evidence type="ECO:0000313" key="4">
    <source>
        <dbReference type="EMBL" id="ANZ36522.1"/>
    </source>
</evidence>
<keyword evidence="5" id="KW-1185">Reference proteome</keyword>
<dbReference type="InterPro" id="IPR000182">
    <property type="entry name" value="GNAT_dom"/>
</dbReference>